<reference evidence="1 2" key="1">
    <citation type="journal article" date="2015" name="Genome Announc.">
        <title>Expanding the biotechnology potential of lactobacilli through comparative genomics of 213 strains and associated genera.</title>
        <authorList>
            <person name="Sun Z."/>
            <person name="Harris H.M."/>
            <person name="McCann A."/>
            <person name="Guo C."/>
            <person name="Argimon S."/>
            <person name="Zhang W."/>
            <person name="Yang X."/>
            <person name="Jeffery I.B."/>
            <person name="Cooney J.C."/>
            <person name="Kagawa T.F."/>
            <person name="Liu W."/>
            <person name="Song Y."/>
            <person name="Salvetti E."/>
            <person name="Wrobel A."/>
            <person name="Rasinkangas P."/>
            <person name="Parkhill J."/>
            <person name="Rea M.C."/>
            <person name="O'Sullivan O."/>
            <person name="Ritari J."/>
            <person name="Douillard F.P."/>
            <person name="Paul Ross R."/>
            <person name="Yang R."/>
            <person name="Briner A.E."/>
            <person name="Felis G.E."/>
            <person name="de Vos W.M."/>
            <person name="Barrangou R."/>
            <person name="Klaenhammer T.R."/>
            <person name="Caufield P.W."/>
            <person name="Cui Y."/>
            <person name="Zhang H."/>
            <person name="O'Toole P.W."/>
        </authorList>
    </citation>
    <scope>NUCLEOTIDE SEQUENCE [LARGE SCALE GENOMIC DNA]</scope>
    <source>
        <strain evidence="1 2">DSM 16043</strain>
    </source>
</reference>
<dbReference type="InterPro" id="IPR010106">
    <property type="entry name" value="RpnA"/>
</dbReference>
<dbReference type="EMBL" id="AZFM01000001">
    <property type="protein sequence ID" value="KRL91464.1"/>
    <property type="molecule type" value="Genomic_DNA"/>
</dbReference>
<organism evidence="1 2">
    <name type="scientific">Lactobacillus kalixensis DSM 16043</name>
    <dbReference type="NCBI Taxonomy" id="1423763"/>
    <lineage>
        <taxon>Bacteria</taxon>
        <taxon>Bacillati</taxon>
        <taxon>Bacillota</taxon>
        <taxon>Bacilli</taxon>
        <taxon>Lactobacillales</taxon>
        <taxon>Lactobacillaceae</taxon>
        <taxon>Lactobacillus</taxon>
    </lineage>
</organism>
<dbReference type="Proteomes" id="UP000051036">
    <property type="component" value="Unassembled WGS sequence"/>
</dbReference>
<proteinExistence type="predicted"/>
<dbReference type="Pfam" id="PF12784">
    <property type="entry name" value="PDDEXK_2"/>
    <property type="match status" value="1"/>
</dbReference>
<protein>
    <recommendedName>
        <fullName evidence="3">Rpn family recombination-promoting nuclease/putative transposase</fullName>
    </recommendedName>
</protein>
<dbReference type="RefSeq" id="WP_057797002.1">
    <property type="nucleotide sequence ID" value="NZ_AZFM01000001.1"/>
</dbReference>
<keyword evidence="2" id="KW-1185">Reference proteome</keyword>
<evidence type="ECO:0000313" key="1">
    <source>
        <dbReference type="EMBL" id="KRL91464.1"/>
    </source>
</evidence>
<dbReference type="AlphaFoldDB" id="A0A0R1UJT1"/>
<evidence type="ECO:0008006" key="3">
    <source>
        <dbReference type="Google" id="ProtNLM"/>
    </source>
</evidence>
<gene>
    <name evidence="1" type="ORF">FC46_GL000011</name>
</gene>
<dbReference type="PATRIC" id="fig|1423763.3.peg.11"/>
<dbReference type="NCBIfam" id="TIGR01784">
    <property type="entry name" value="T_den_put_tspse"/>
    <property type="match status" value="1"/>
</dbReference>
<name>A0A0R1UJT1_9LACO</name>
<comment type="caution">
    <text evidence="1">The sequence shown here is derived from an EMBL/GenBank/DDBJ whole genome shotgun (WGS) entry which is preliminary data.</text>
</comment>
<dbReference type="OrthoDB" id="2290982at2"/>
<accession>A0A0R1UJT1</accession>
<evidence type="ECO:0000313" key="2">
    <source>
        <dbReference type="Proteomes" id="UP000051036"/>
    </source>
</evidence>
<sequence length="260" mass="30366">MKPELKLSQITDDVMFENVMKDPDTCKLLIEAILPNLQISEIEVHTQTRIKDNRDNRSSILDVWVKDDLGRQYDLEMQLGQKGSMDLRARYYLSRLHTGEDYEHLEAAYVIFICGFDPKGLGLKEYDFVYQCKQDPSLELDTKTEIIYLNSIGNKGEVSEDLQNLFDMMNDKDPSRTELTDKMMSRMIAYSQTPEWRDHEMYIDAVVDKAVGKANMQSIIRTVKNFKSSGRDDQYILDFLTDIYGDEYTKDELKKFIEEN</sequence>